<keyword evidence="3" id="KW-1185">Reference proteome</keyword>
<dbReference type="RefSeq" id="WP_018967468.1">
    <property type="nucleotide sequence ID" value="NZ_KB899214.1"/>
</dbReference>
<reference evidence="2 3" key="1">
    <citation type="submission" date="2013-08" db="EMBL/GenBank/DDBJ databases">
        <authorList>
            <person name="Weinstock G."/>
            <person name="Sodergren E."/>
            <person name="Wylie T."/>
            <person name="Fulton L."/>
            <person name="Fulton R."/>
            <person name="Fronick C."/>
            <person name="O'Laughlin M."/>
            <person name="Godfrey J."/>
            <person name="Miner T."/>
            <person name="Herter B."/>
            <person name="Appelbaum E."/>
            <person name="Cordes M."/>
            <person name="Lek S."/>
            <person name="Wollam A."/>
            <person name="Pepin K.H."/>
            <person name="Palsikar V.B."/>
            <person name="Mitreva M."/>
            <person name="Wilson R.K."/>
        </authorList>
    </citation>
    <scope>NUCLEOTIDE SEQUENCE [LARGE SCALE GENOMIC DNA]</scope>
    <source>
        <strain evidence="2 3">ATCC 15930</strain>
    </source>
</reference>
<dbReference type="HOGENOM" id="CLU_1466964_0_0_10"/>
<dbReference type="GeneID" id="78498494"/>
<organism evidence="2 3">
    <name type="scientific">Hoylesella loescheii DSM 19665 = JCM 12249 = ATCC 15930</name>
    <dbReference type="NCBI Taxonomy" id="1122985"/>
    <lineage>
        <taxon>Bacteria</taxon>
        <taxon>Pseudomonadati</taxon>
        <taxon>Bacteroidota</taxon>
        <taxon>Bacteroidia</taxon>
        <taxon>Bacteroidales</taxon>
        <taxon>Prevotellaceae</taxon>
        <taxon>Hoylesella</taxon>
    </lineage>
</organism>
<accession>A0A069QPD5</accession>
<dbReference type="PATRIC" id="fig|1122985.7.peg.6"/>
<dbReference type="InterPro" id="IPR027823">
    <property type="entry name" value="DUF4468"/>
</dbReference>
<sequence>MKKIYTLIIFLLISLISYGQSKVNFVITPNCTYTSKDTDKSFYVFDYKGHSKQELFNKAASVFTKIFAKKDDQINKTDNSILSVNTNYILHRSAYLNWSKEYIYFDEYIKYNIEFEFKDGKIKVNAPTLIQIRDNDGIEHPLGDFILSGNNKAVLANDAIEQFSFVNEVINKILTNIDTTLVDW</sequence>
<proteinExistence type="predicted"/>
<evidence type="ECO:0000313" key="2">
    <source>
        <dbReference type="EMBL" id="KDR53899.1"/>
    </source>
</evidence>
<comment type="caution">
    <text evidence="2">The sequence shown here is derived from an EMBL/GenBank/DDBJ whole genome shotgun (WGS) entry which is preliminary data.</text>
</comment>
<name>A0A069QPD5_HOYLO</name>
<dbReference type="Proteomes" id="UP000027442">
    <property type="component" value="Unassembled WGS sequence"/>
</dbReference>
<protein>
    <recommendedName>
        <fullName evidence="1">DUF4468 domain-containing protein</fullName>
    </recommendedName>
</protein>
<gene>
    <name evidence="2" type="ORF">HMPREF1991_00006</name>
</gene>
<dbReference type="EMBL" id="JNGW01000001">
    <property type="protein sequence ID" value="KDR53899.1"/>
    <property type="molecule type" value="Genomic_DNA"/>
</dbReference>
<evidence type="ECO:0000313" key="3">
    <source>
        <dbReference type="Proteomes" id="UP000027442"/>
    </source>
</evidence>
<dbReference type="Pfam" id="PF14730">
    <property type="entry name" value="DUF4468"/>
    <property type="match status" value="1"/>
</dbReference>
<evidence type="ECO:0000259" key="1">
    <source>
        <dbReference type="Pfam" id="PF14730"/>
    </source>
</evidence>
<dbReference type="AlphaFoldDB" id="A0A069QPD5"/>
<feature type="domain" description="DUF4468" evidence="1">
    <location>
        <begin position="44"/>
        <end position="125"/>
    </location>
</feature>